<dbReference type="EMBL" id="CP003837">
    <property type="protein sequence ID" value="AGH42351.1"/>
    <property type="molecule type" value="Genomic_DNA"/>
</dbReference>
<organism evidence="1 2">
    <name type="scientific">Paraglaciecola psychrophila 170</name>
    <dbReference type="NCBI Taxonomy" id="1129794"/>
    <lineage>
        <taxon>Bacteria</taxon>
        <taxon>Pseudomonadati</taxon>
        <taxon>Pseudomonadota</taxon>
        <taxon>Gammaproteobacteria</taxon>
        <taxon>Alteromonadales</taxon>
        <taxon>Alteromonadaceae</taxon>
        <taxon>Paraglaciecola</taxon>
    </lineage>
</organism>
<name>K6ZPL7_9ALTE</name>
<dbReference type="Proteomes" id="UP000011864">
    <property type="component" value="Chromosome"/>
</dbReference>
<dbReference type="KEGG" id="gps:C427_0241"/>
<evidence type="ECO:0000313" key="2">
    <source>
        <dbReference type="Proteomes" id="UP000011864"/>
    </source>
</evidence>
<accession>K6ZPL7</accession>
<reference evidence="1 2" key="1">
    <citation type="journal article" date="2013" name="Genome Announc.">
        <title>Complete Genome Sequence of Glaciecola psychrophila Strain 170T.</title>
        <authorList>
            <person name="Yin J."/>
            <person name="Chen J."/>
            <person name="Liu G."/>
            <person name="Yu Y."/>
            <person name="Song L."/>
            <person name="Wang X."/>
            <person name="Qu X."/>
        </authorList>
    </citation>
    <scope>NUCLEOTIDE SEQUENCE [LARGE SCALE GENOMIC DNA]</scope>
    <source>
        <strain evidence="1 2">170</strain>
    </source>
</reference>
<dbReference type="RefSeq" id="WP_007638253.1">
    <property type="nucleotide sequence ID" value="NC_020514.1"/>
</dbReference>
<keyword evidence="2" id="KW-1185">Reference proteome</keyword>
<proteinExistence type="predicted"/>
<dbReference type="AlphaFoldDB" id="K6ZPL7"/>
<sequence length="65" mass="7707">MVYDVYILLSWLRFAKHDSHQYTTFPGVSLENDTEIHELDDMLEFALDDYFVKAHIIVKLLIEGF</sequence>
<dbReference type="HOGENOM" id="CLU_2845861_0_0_6"/>
<protein>
    <submittedName>
        <fullName evidence="1">Uncharacterized protein</fullName>
    </submittedName>
</protein>
<dbReference type="PATRIC" id="fig|1129794.4.peg.235"/>
<evidence type="ECO:0000313" key="1">
    <source>
        <dbReference type="EMBL" id="AGH42351.1"/>
    </source>
</evidence>
<gene>
    <name evidence="1" type="ORF">C427_0241</name>
</gene>